<reference evidence="4" key="1">
    <citation type="journal article" date="2019" name="Int. J. Syst. Evol. Microbiol.">
        <title>The Global Catalogue of Microorganisms (GCM) 10K type strain sequencing project: providing services to taxonomists for standard genome sequencing and annotation.</title>
        <authorList>
            <consortium name="The Broad Institute Genomics Platform"/>
            <consortium name="The Broad Institute Genome Sequencing Center for Infectious Disease"/>
            <person name="Wu L."/>
            <person name="Ma J."/>
        </authorList>
    </citation>
    <scope>NUCLEOTIDE SEQUENCE [LARGE SCALE GENOMIC DNA]</scope>
    <source>
        <strain evidence="4">CGMCC 1.10759</strain>
    </source>
</reference>
<organism evidence="3 4">
    <name type="scientific">Steroidobacter flavus</name>
    <dbReference type="NCBI Taxonomy" id="1842136"/>
    <lineage>
        <taxon>Bacteria</taxon>
        <taxon>Pseudomonadati</taxon>
        <taxon>Pseudomonadota</taxon>
        <taxon>Gammaproteobacteria</taxon>
        <taxon>Steroidobacterales</taxon>
        <taxon>Steroidobacteraceae</taxon>
        <taxon>Steroidobacter</taxon>
    </lineage>
</organism>
<sequence length="537" mass="59076">MGNQNPMANQKLAHACALILLGAAASHQAHSQTQTPSEQVQAAESSAAASAAQTSSVTIALIQELVREGVITLERAQQLLDAAEREASLARQRQTPPPSNQVRVPYVPESVKNEMREELRKEITTQAKNERWGTPDALPEWLDRISWSGDFRLRYHGDFFDSGNFPFVPDVQAINNRGGVTTADGFPFVNATEDRNRVRYRARMELTAKVTEGVKVGIGLASGQDNGPISTNKTFGDYFTKDAGWIDLAYIEAQPFKQLTLIGGRMANPFFSTDLVWDTDLRMEGVAAQFRQPFGPATVFLNGGAFPLRELDVESDSWLYAGQLGSKLTFGGLEFTLAGAYYDFDNVQSKLNPPDGSRLNDFTVPPLLGPGNSVFNMRTDGLTTLAGLASKFQLMNITADVMYRFGNGKAVRFTGDYVRNRALDTAEIDRLRGEPGVPAGDTGWQARIQVGDVRIVDRHDWSFAATYRKLETDAVLAAFTDSDFGVYGGTDLKGYAIEASYGLTRNTWLSLEWDSADSIDRPPFSTDVVLFDVNARF</sequence>
<dbReference type="SUPFAM" id="SSF56935">
    <property type="entry name" value="Porins"/>
    <property type="match status" value="1"/>
</dbReference>
<comment type="caution">
    <text evidence="3">The sequence shown here is derived from an EMBL/GenBank/DDBJ whole genome shotgun (WGS) entry which is preliminary data.</text>
</comment>
<dbReference type="RefSeq" id="WP_380604495.1">
    <property type="nucleotide sequence ID" value="NZ_JBHSDU010000015.1"/>
</dbReference>
<dbReference type="Pfam" id="PF16930">
    <property type="entry name" value="Porin_5"/>
    <property type="match status" value="1"/>
</dbReference>
<evidence type="ECO:0000313" key="3">
    <source>
        <dbReference type="EMBL" id="MFC4313826.1"/>
    </source>
</evidence>
<evidence type="ECO:0000256" key="1">
    <source>
        <dbReference type="SAM" id="Coils"/>
    </source>
</evidence>
<evidence type="ECO:0000313" key="4">
    <source>
        <dbReference type="Proteomes" id="UP001595904"/>
    </source>
</evidence>
<feature type="coiled-coil region" evidence="1">
    <location>
        <begin position="66"/>
        <end position="93"/>
    </location>
</feature>
<evidence type="ECO:0000256" key="2">
    <source>
        <dbReference type="SAM" id="SignalP"/>
    </source>
</evidence>
<keyword evidence="1" id="KW-0175">Coiled coil</keyword>
<gene>
    <name evidence="3" type="ORF">ACFPN2_32430</name>
</gene>
<keyword evidence="2" id="KW-0732">Signal</keyword>
<proteinExistence type="predicted"/>
<feature type="signal peptide" evidence="2">
    <location>
        <begin position="1"/>
        <end position="31"/>
    </location>
</feature>
<protein>
    <submittedName>
        <fullName evidence="3">Porin</fullName>
    </submittedName>
</protein>
<accession>A0ABV8T290</accession>
<name>A0ABV8T290_9GAMM</name>
<dbReference type="Proteomes" id="UP001595904">
    <property type="component" value="Unassembled WGS sequence"/>
</dbReference>
<keyword evidence="4" id="KW-1185">Reference proteome</keyword>
<dbReference type="EMBL" id="JBHSDU010000015">
    <property type="protein sequence ID" value="MFC4313826.1"/>
    <property type="molecule type" value="Genomic_DNA"/>
</dbReference>
<feature type="chain" id="PRO_5045770399" evidence="2">
    <location>
        <begin position="32"/>
        <end position="537"/>
    </location>
</feature>
<dbReference type="InterPro" id="IPR032638">
    <property type="entry name" value="Porin_5"/>
</dbReference>